<dbReference type="GO" id="GO:0005840">
    <property type="term" value="C:ribosome"/>
    <property type="evidence" value="ECO:0007669"/>
    <property type="project" value="UniProtKB-KW"/>
</dbReference>
<accession>A0A090LFS3</accession>
<feature type="region of interest" description="Disordered" evidence="9">
    <location>
        <begin position="334"/>
        <end position="363"/>
    </location>
</feature>
<dbReference type="InterPro" id="IPR032710">
    <property type="entry name" value="NTF2-like_dom_sf"/>
</dbReference>
<evidence type="ECO:0000313" key="11">
    <source>
        <dbReference type="EMBL" id="CEF66340.1"/>
    </source>
</evidence>
<dbReference type="Proteomes" id="UP000035682">
    <property type="component" value="Unplaced"/>
</dbReference>
<reference evidence="11" key="2">
    <citation type="submission" date="2014-09" db="EMBL/GenBank/DDBJ databases">
        <authorList>
            <person name="Aslett A.Martin."/>
        </authorList>
    </citation>
    <scope>NUCLEOTIDE SEQUENCE</scope>
    <source>
        <strain evidence="11">ED321 Heterogonic</strain>
    </source>
</reference>
<dbReference type="EMBL" id="LN609529">
    <property type="protein sequence ID" value="CEF66340.1"/>
    <property type="molecule type" value="Genomic_DNA"/>
</dbReference>
<dbReference type="CTD" id="36378704"/>
<dbReference type="InterPro" id="IPR007379">
    <property type="entry name" value="Tim44-like_dom"/>
</dbReference>
<organism evidence="11">
    <name type="scientific">Strongyloides ratti</name>
    <name type="common">Parasitic roundworm</name>
    <dbReference type="NCBI Taxonomy" id="34506"/>
    <lineage>
        <taxon>Eukaryota</taxon>
        <taxon>Metazoa</taxon>
        <taxon>Ecdysozoa</taxon>
        <taxon>Nematoda</taxon>
        <taxon>Chromadorea</taxon>
        <taxon>Rhabditida</taxon>
        <taxon>Tylenchina</taxon>
        <taxon>Panagrolaimomorpha</taxon>
        <taxon>Strongyloidoidea</taxon>
        <taxon>Strongyloididae</taxon>
        <taxon>Strongyloides</taxon>
    </lineage>
</organism>
<feature type="domain" description="Tim44-like" evidence="10">
    <location>
        <begin position="165"/>
        <end position="316"/>
    </location>
</feature>
<comment type="similarity">
    <text evidence="6">Belongs to the mitochondrion-specific ribosomal protein mL45 family.</text>
</comment>
<name>A0A090LFS3_STRRB</name>
<dbReference type="eggNOG" id="KOG4599">
    <property type="taxonomic scope" value="Eukaryota"/>
</dbReference>
<evidence type="ECO:0000256" key="5">
    <source>
        <dbReference type="ARBA" id="ARBA00023274"/>
    </source>
</evidence>
<evidence type="ECO:0000313" key="13">
    <source>
        <dbReference type="WBParaSite" id="SRAE_2000101000.1"/>
    </source>
</evidence>
<sequence>MNRLSASFPRLTIRLKDLTITQVAGVHHHKERGDLELFLGIKRSNRAKANRNTHKNERMFRRLRGQKTMLLELPDDVKIREREEMTPDELRRDMLKNGVNPYKDVSPRNWEEHQITLQSIYGVLDPYVPPKNPISFISFSSPLKNLEEKGKEIFGRTKGRFHNYMNGTRLIKKKEGYEKFNAREWASKNALNIYKNAYESMMSRNEKEICEYVTEHAFSKLWPDVENGSIFFELVEETKPPKVVSVRCSDNPQNSGNMIAQVIVQLCTKQKIAVFDRFGHLILGSKDKIKDVEEYIVYENHIADTDGKWRLHDKVYPSFADNVKEIPLITKLEKPSKSKEKSLENVESKKSIDKTEEEKKEEK</sequence>
<dbReference type="WBParaSite" id="SRAE_2000101000.1">
    <property type="protein sequence ID" value="SRAE_2000101000.1"/>
    <property type="gene ID" value="WBGene00261210"/>
</dbReference>
<dbReference type="AlphaFoldDB" id="A0A090LFS3"/>
<keyword evidence="3 11" id="KW-0689">Ribosomal protein</keyword>
<dbReference type="Pfam" id="PF04280">
    <property type="entry name" value="Tim44"/>
    <property type="match status" value="1"/>
</dbReference>
<keyword evidence="2" id="KW-0809">Transit peptide</keyword>
<evidence type="ECO:0000256" key="1">
    <source>
        <dbReference type="ARBA" id="ARBA00004173"/>
    </source>
</evidence>
<keyword evidence="5" id="KW-0687">Ribonucleoprotein</keyword>
<dbReference type="SMART" id="SM00978">
    <property type="entry name" value="Tim44"/>
    <property type="match status" value="1"/>
</dbReference>
<evidence type="ECO:0000256" key="3">
    <source>
        <dbReference type="ARBA" id="ARBA00022980"/>
    </source>
</evidence>
<dbReference type="OrthoDB" id="19619at2759"/>
<reference evidence="13" key="3">
    <citation type="submission" date="2020-12" db="UniProtKB">
        <authorList>
            <consortium name="WormBaseParasite"/>
        </authorList>
    </citation>
    <scope>IDENTIFICATION</scope>
</reference>
<evidence type="ECO:0000256" key="9">
    <source>
        <dbReference type="SAM" id="MobiDB-lite"/>
    </source>
</evidence>
<evidence type="ECO:0000256" key="2">
    <source>
        <dbReference type="ARBA" id="ARBA00022946"/>
    </source>
</evidence>
<dbReference type="GO" id="GO:0005739">
    <property type="term" value="C:mitochondrion"/>
    <property type="evidence" value="ECO:0007669"/>
    <property type="project" value="UniProtKB-SubCell"/>
</dbReference>
<proteinExistence type="inferred from homology"/>
<dbReference type="RefSeq" id="XP_024505540.1">
    <property type="nucleotide sequence ID" value="XM_024651910.1"/>
</dbReference>
<evidence type="ECO:0000259" key="10">
    <source>
        <dbReference type="SMART" id="SM00978"/>
    </source>
</evidence>
<dbReference type="SUPFAM" id="SSF54427">
    <property type="entry name" value="NTF2-like"/>
    <property type="match status" value="1"/>
</dbReference>
<reference evidence="12" key="1">
    <citation type="submission" date="2014-09" db="EMBL/GenBank/DDBJ databases">
        <authorList>
            <person name="Martin A.A."/>
        </authorList>
    </citation>
    <scope>NUCLEOTIDE SEQUENCE</scope>
    <source>
        <strain evidence="12">ED321</strain>
    </source>
</reference>
<keyword evidence="4" id="KW-0496">Mitochondrion</keyword>
<evidence type="ECO:0000256" key="7">
    <source>
        <dbReference type="ARBA" id="ARBA00039448"/>
    </source>
</evidence>
<dbReference type="WormBase" id="SRAE_2000101000">
    <property type="protein sequence ID" value="SRP07398"/>
    <property type="gene ID" value="WBGene00261210"/>
</dbReference>
<gene>
    <name evidence="11 13 14" type="ORF">SRAE_2000101000</name>
</gene>
<dbReference type="PANTHER" id="PTHR28554">
    <property type="entry name" value="39S RIBOSOMAL PROTEIN L45, MITOCHONDRIAL"/>
    <property type="match status" value="1"/>
</dbReference>
<dbReference type="InterPro" id="IPR051975">
    <property type="entry name" value="mtLSU_mL45"/>
</dbReference>
<dbReference type="STRING" id="34506.A0A090LFS3"/>
<evidence type="ECO:0000256" key="6">
    <source>
        <dbReference type="ARBA" id="ARBA00038073"/>
    </source>
</evidence>
<evidence type="ECO:0000256" key="4">
    <source>
        <dbReference type="ARBA" id="ARBA00023128"/>
    </source>
</evidence>
<keyword evidence="12" id="KW-1185">Reference proteome</keyword>
<protein>
    <recommendedName>
        <fullName evidence="7">Large ribosomal subunit protein mL45</fullName>
    </recommendedName>
    <alternativeName>
        <fullName evidence="8">39S ribosomal protein L45, mitochondrial</fullName>
    </alternativeName>
</protein>
<dbReference type="GO" id="GO:1990904">
    <property type="term" value="C:ribonucleoprotein complex"/>
    <property type="evidence" value="ECO:0007669"/>
    <property type="project" value="UniProtKB-KW"/>
</dbReference>
<evidence type="ECO:0000313" key="12">
    <source>
        <dbReference type="Proteomes" id="UP000035682"/>
    </source>
</evidence>
<evidence type="ECO:0000313" key="14">
    <source>
        <dbReference type="WormBase" id="SRAE_2000101000"/>
    </source>
</evidence>
<dbReference type="OMA" id="HTHMAAK"/>
<dbReference type="PANTHER" id="PTHR28554:SF1">
    <property type="entry name" value="LARGE RIBOSOMAL SUBUNIT PROTEIN ML45"/>
    <property type="match status" value="1"/>
</dbReference>
<dbReference type="Gene3D" id="3.10.450.240">
    <property type="match status" value="1"/>
</dbReference>
<comment type="subcellular location">
    <subcellularLocation>
        <location evidence="1">Mitochondrion</location>
    </subcellularLocation>
</comment>
<dbReference type="GeneID" id="36378704"/>
<evidence type="ECO:0000256" key="8">
    <source>
        <dbReference type="ARBA" id="ARBA00043031"/>
    </source>
</evidence>